<dbReference type="InterPro" id="IPR032465">
    <property type="entry name" value="ACMSD"/>
</dbReference>
<dbReference type="GO" id="GO:0019748">
    <property type="term" value="P:secondary metabolic process"/>
    <property type="evidence" value="ECO:0007669"/>
    <property type="project" value="TreeGrafter"/>
</dbReference>
<dbReference type="Gene3D" id="3.20.20.140">
    <property type="entry name" value="Metal-dependent hydrolases"/>
    <property type="match status" value="1"/>
</dbReference>
<dbReference type="EMBL" id="CP018221">
    <property type="protein sequence ID" value="API58677.1"/>
    <property type="molecule type" value="Genomic_DNA"/>
</dbReference>
<evidence type="ECO:0000256" key="1">
    <source>
        <dbReference type="ARBA" id="ARBA00023239"/>
    </source>
</evidence>
<keyword evidence="5" id="KW-1185">Reference proteome</keyword>
<evidence type="ECO:0000313" key="4">
    <source>
        <dbReference type="EMBL" id="API58677.1"/>
    </source>
</evidence>
<dbReference type="STRING" id="1921510.BSL82_04590"/>
<gene>
    <name evidence="4" type="ORF">BSL82_04590</name>
</gene>
<protein>
    <recommendedName>
        <fullName evidence="3">Amidohydrolase-related domain-containing protein</fullName>
    </recommendedName>
</protein>
<dbReference type="GO" id="GO:0016787">
    <property type="term" value="F:hydrolase activity"/>
    <property type="evidence" value="ECO:0007669"/>
    <property type="project" value="InterPro"/>
</dbReference>
<dbReference type="GO" id="GO:0016831">
    <property type="term" value="F:carboxy-lyase activity"/>
    <property type="evidence" value="ECO:0007669"/>
    <property type="project" value="InterPro"/>
</dbReference>
<dbReference type="Pfam" id="PF04909">
    <property type="entry name" value="Amidohydro_2"/>
    <property type="match status" value="1"/>
</dbReference>
<accession>A0A1L3ZSS5</accession>
<dbReference type="PANTHER" id="PTHR21240:SF28">
    <property type="entry name" value="ISO-OROTATE DECARBOXYLASE (EUROFUNG)"/>
    <property type="match status" value="1"/>
</dbReference>
<dbReference type="AlphaFoldDB" id="A0A1L3ZSS5"/>
<organism evidence="4 5">
    <name type="scientific">Tardibacter chloracetimidivorans</name>
    <dbReference type="NCBI Taxonomy" id="1921510"/>
    <lineage>
        <taxon>Bacteria</taxon>
        <taxon>Pseudomonadati</taxon>
        <taxon>Pseudomonadota</taxon>
        <taxon>Alphaproteobacteria</taxon>
        <taxon>Sphingomonadales</taxon>
        <taxon>Sphingomonadaceae</taxon>
        <taxon>Tardibacter</taxon>
    </lineage>
</organism>
<feature type="region of interest" description="Disordered" evidence="2">
    <location>
        <begin position="50"/>
        <end position="70"/>
    </location>
</feature>
<dbReference type="InterPro" id="IPR006680">
    <property type="entry name" value="Amidohydro-rel"/>
</dbReference>
<dbReference type="KEGG" id="sphj:BSL82_04590"/>
<evidence type="ECO:0000313" key="5">
    <source>
        <dbReference type="Proteomes" id="UP000182063"/>
    </source>
</evidence>
<dbReference type="GO" id="GO:0005737">
    <property type="term" value="C:cytoplasm"/>
    <property type="evidence" value="ECO:0007669"/>
    <property type="project" value="TreeGrafter"/>
</dbReference>
<dbReference type="PANTHER" id="PTHR21240">
    <property type="entry name" value="2-AMINO-3-CARBOXYLMUCONATE-6-SEMIALDEHYDE DECARBOXYLASE"/>
    <property type="match status" value="1"/>
</dbReference>
<dbReference type="SUPFAM" id="SSF51556">
    <property type="entry name" value="Metallo-dependent hydrolases"/>
    <property type="match status" value="1"/>
</dbReference>
<reference evidence="5" key="1">
    <citation type="submission" date="2016-11" db="EMBL/GenBank/DDBJ databases">
        <title>Complete Genome Sequence of alachlor-degrading Sphingomonas sp. strain JJ-A5.</title>
        <authorList>
            <person name="Lee H."/>
            <person name="Ka J.-O."/>
        </authorList>
    </citation>
    <scope>NUCLEOTIDE SEQUENCE [LARGE SCALE GENOMIC DNA]</scope>
    <source>
        <strain evidence="5">JJ-A5</strain>
    </source>
</reference>
<dbReference type="InterPro" id="IPR032466">
    <property type="entry name" value="Metal_Hydrolase"/>
</dbReference>
<dbReference type="Proteomes" id="UP000182063">
    <property type="component" value="Chromosome"/>
</dbReference>
<sequence length="404" mass="45457">MNVAVALPEPLKKYEGRIMDLDSHEMIPLQEWEAVYGPIVKPMFDAWSEKAETDENDKNSPNVPDYPGDIAPIGEDITTRKGCRAPGARDAGRRIEVMNAMGVGKQLIFSSYVGIFSLMMMMNPKDTEFLSSIKDDRQGLATRLLDKYHDWVVGVGQISDRLRPVAPLYADTPAGLVERARKLIDGGIRAIQIPAGNLPGNVSPAHPDLDPFWKLLTDAKCALVLHIGCEGQFFETRDWGKAPAFENFRNLGEFNVDPWSLSILHLPFQNFVSTMISGGVFERHPDLKIGVIEVGAHWVGPMMEALDLWYVNSQAFKTPNNYRLPELPSHYVKNNLRVTPYVFEPVDTYIERYGLEDVLCFSSDYPHVEGGRNMLHTFYDKVERLGPEIVEKFFVTNGSVLLPD</sequence>
<evidence type="ECO:0000256" key="2">
    <source>
        <dbReference type="SAM" id="MobiDB-lite"/>
    </source>
</evidence>
<keyword evidence="1" id="KW-0456">Lyase</keyword>
<proteinExistence type="predicted"/>
<feature type="domain" description="Amidohydrolase-related" evidence="3">
    <location>
        <begin position="159"/>
        <end position="397"/>
    </location>
</feature>
<evidence type="ECO:0000259" key="3">
    <source>
        <dbReference type="Pfam" id="PF04909"/>
    </source>
</evidence>
<name>A0A1L3ZSS5_9SPHN</name>
<dbReference type="RefSeq" id="WP_072596236.1">
    <property type="nucleotide sequence ID" value="NZ_CP018221.1"/>
</dbReference>